<organism evidence="1 2">
    <name type="scientific">Sporisorium scitamineum</name>
    <dbReference type="NCBI Taxonomy" id="49012"/>
    <lineage>
        <taxon>Eukaryota</taxon>
        <taxon>Fungi</taxon>
        <taxon>Dikarya</taxon>
        <taxon>Basidiomycota</taxon>
        <taxon>Ustilaginomycotina</taxon>
        <taxon>Ustilaginomycetes</taxon>
        <taxon>Ustilaginales</taxon>
        <taxon>Ustilaginaceae</taxon>
        <taxon>Sporisorium</taxon>
    </lineage>
</organism>
<proteinExistence type="predicted"/>
<reference evidence="2" key="1">
    <citation type="submission" date="2014-06" db="EMBL/GenBank/DDBJ databases">
        <authorList>
            <person name="Berkman P.J."/>
        </authorList>
    </citation>
    <scope>NUCLEOTIDE SEQUENCE [LARGE SCALE GENOMIC DNA]</scope>
</reference>
<name>A0A0F7S4L3_9BASI</name>
<evidence type="ECO:0000313" key="2">
    <source>
        <dbReference type="Proteomes" id="UP000242770"/>
    </source>
</evidence>
<dbReference type="EMBL" id="CCFA01004845">
    <property type="protein sequence ID" value="CDS01972.1"/>
    <property type="molecule type" value="Genomic_DNA"/>
</dbReference>
<dbReference type="Proteomes" id="UP000242770">
    <property type="component" value="Unassembled WGS sequence"/>
</dbReference>
<sequence length="69" mass="7975">MSRIPVQPSWVEQALKYHQAYGQVYDNAHDCAYEHTHFSYTDVNGATTSYIQPHSRALLRPRHLFDASP</sequence>
<dbReference type="AlphaFoldDB" id="A0A0F7S4L3"/>
<protein>
    <submittedName>
        <fullName evidence="1">Uncharacterized protein</fullName>
    </submittedName>
</protein>
<accession>A0A0F7S4L3</accession>
<evidence type="ECO:0000313" key="1">
    <source>
        <dbReference type="EMBL" id="CDS01972.1"/>
    </source>
</evidence>
<gene>
    <name evidence="1" type="primary">SSCI79520.1</name>
</gene>
<keyword evidence="2" id="KW-1185">Reference proteome</keyword>